<protein>
    <submittedName>
        <fullName evidence="1">DNA helicase</fullName>
    </submittedName>
</protein>
<dbReference type="InterPro" id="IPR027417">
    <property type="entry name" value="P-loop_NTPase"/>
</dbReference>
<reference evidence="1 2" key="1">
    <citation type="submission" date="2019-05" db="EMBL/GenBank/DDBJ databases">
        <title>Colwellia ponticola sp. nov., isolated from seawater.</title>
        <authorList>
            <person name="Yoon J.-H."/>
        </authorList>
    </citation>
    <scope>NUCLEOTIDE SEQUENCE [LARGE SCALE GENOMIC DNA]</scope>
    <source>
        <strain evidence="1 2">OISW-25</strain>
    </source>
</reference>
<comment type="caution">
    <text evidence="1">The sequence shown here is derived from an EMBL/GenBank/DDBJ whole genome shotgun (WGS) entry which is preliminary data.</text>
</comment>
<sequence length="199" mass="22827">TTSKVMLIEGIAGSGKTSALLQRIAFLLYHNRKWLEAENVLLFSPNHLFSDYISTVLPSLGESGVPTQTFKNYISQLLPEFSLLDEQQQESGFLLGEKDPIQVMKSGLTLVDQIDRYIQSITSYGPLFRDMKINGRTILSKESIRQWYKETNEQLPLHHRLSLLQTKLLKKLGGLQKDETRQQWVKDLAEEQLQELYAT</sequence>
<feature type="non-terminal residue" evidence="1">
    <location>
        <position position="1"/>
    </location>
</feature>
<dbReference type="AlphaFoldDB" id="A0A8H2JIV2"/>
<dbReference type="Gene3D" id="3.40.50.300">
    <property type="entry name" value="P-loop containing nucleotide triphosphate hydrolases"/>
    <property type="match status" value="1"/>
</dbReference>
<evidence type="ECO:0000313" key="1">
    <source>
        <dbReference type="EMBL" id="TMM40678.1"/>
    </source>
</evidence>
<keyword evidence="1" id="KW-0378">Hydrolase</keyword>
<feature type="non-terminal residue" evidence="1">
    <location>
        <position position="199"/>
    </location>
</feature>
<proteinExistence type="predicted"/>
<gene>
    <name evidence="1" type="ORF">FCS21_15745</name>
</gene>
<accession>A0A8H2JIV2</accession>
<keyword evidence="1" id="KW-0547">Nucleotide-binding</keyword>
<dbReference type="GO" id="GO:0004386">
    <property type="term" value="F:helicase activity"/>
    <property type="evidence" value="ECO:0007669"/>
    <property type="project" value="UniProtKB-KW"/>
</dbReference>
<keyword evidence="1" id="KW-0347">Helicase</keyword>
<organism evidence="1 2">
    <name type="scientific">Colwellia ponticola</name>
    <dbReference type="NCBI Taxonomy" id="2304625"/>
    <lineage>
        <taxon>Bacteria</taxon>
        <taxon>Pseudomonadati</taxon>
        <taxon>Pseudomonadota</taxon>
        <taxon>Gammaproteobacteria</taxon>
        <taxon>Alteromonadales</taxon>
        <taxon>Colwelliaceae</taxon>
        <taxon>Colwellia</taxon>
    </lineage>
</organism>
<dbReference type="SUPFAM" id="SSF52540">
    <property type="entry name" value="P-loop containing nucleoside triphosphate hydrolases"/>
    <property type="match status" value="1"/>
</dbReference>
<keyword evidence="2" id="KW-1185">Reference proteome</keyword>
<evidence type="ECO:0000313" key="2">
    <source>
        <dbReference type="Proteomes" id="UP000307702"/>
    </source>
</evidence>
<keyword evidence="1" id="KW-0067">ATP-binding</keyword>
<name>A0A8H2JIV2_9GAMM</name>
<dbReference type="Proteomes" id="UP000307702">
    <property type="component" value="Unassembled WGS sequence"/>
</dbReference>
<dbReference type="EMBL" id="SZVP01000043">
    <property type="protein sequence ID" value="TMM40678.1"/>
    <property type="molecule type" value="Genomic_DNA"/>
</dbReference>